<dbReference type="Gene3D" id="1.10.1040.10">
    <property type="entry name" value="N-(1-d-carboxylethyl)-l-norvaline Dehydrogenase, domain 2"/>
    <property type="match status" value="1"/>
</dbReference>
<comment type="caution">
    <text evidence="7">The sequence shown here is derived from an EMBL/GenBank/DDBJ whole genome shotgun (WGS) entry which is preliminary data.</text>
</comment>
<dbReference type="InterPro" id="IPR013332">
    <property type="entry name" value="KPR_N"/>
</dbReference>
<gene>
    <name evidence="7" type="ORF">EKO04_005677</name>
</gene>
<feature type="domain" description="Ketopantoate reductase N-terminal" evidence="5">
    <location>
        <begin position="9"/>
        <end position="169"/>
    </location>
</feature>
<comment type="catalytic activity">
    <reaction evidence="4">
        <text>(R)-pantoate + NADP(+) = 2-dehydropantoate + NADPH + H(+)</text>
        <dbReference type="Rhea" id="RHEA:16233"/>
        <dbReference type="ChEBI" id="CHEBI:11561"/>
        <dbReference type="ChEBI" id="CHEBI:15378"/>
        <dbReference type="ChEBI" id="CHEBI:15980"/>
        <dbReference type="ChEBI" id="CHEBI:57783"/>
        <dbReference type="ChEBI" id="CHEBI:58349"/>
        <dbReference type="EC" id="1.1.1.169"/>
    </reaction>
</comment>
<dbReference type="InterPro" id="IPR013752">
    <property type="entry name" value="KPA_reductase"/>
</dbReference>
<evidence type="ECO:0000259" key="5">
    <source>
        <dbReference type="Pfam" id="PF02558"/>
    </source>
</evidence>
<dbReference type="GO" id="GO:0005737">
    <property type="term" value="C:cytoplasm"/>
    <property type="evidence" value="ECO:0007669"/>
    <property type="project" value="TreeGrafter"/>
</dbReference>
<evidence type="ECO:0000313" key="8">
    <source>
        <dbReference type="Proteomes" id="UP000651452"/>
    </source>
</evidence>
<dbReference type="Pfam" id="PF08546">
    <property type="entry name" value="ApbA_C"/>
    <property type="match status" value="1"/>
</dbReference>
<keyword evidence="2 4" id="KW-0521">NADP</keyword>
<reference evidence="7" key="2">
    <citation type="submission" date="2020-09" db="EMBL/GenBank/DDBJ databases">
        <title>Reference genome assembly for Australian Ascochyta lentis isolate Al4.</title>
        <authorList>
            <person name="Lee R.C."/>
            <person name="Farfan-Caceres L.M."/>
            <person name="Debler J.W."/>
            <person name="Williams A.H."/>
            <person name="Henares B.M."/>
        </authorList>
    </citation>
    <scope>NUCLEOTIDE SEQUENCE</scope>
    <source>
        <strain evidence="7">Al4</strain>
    </source>
</reference>
<dbReference type="InterPro" id="IPR008927">
    <property type="entry name" value="6-PGluconate_DH-like_C_sf"/>
</dbReference>
<comment type="function">
    <text evidence="4">Catalyzes the NADPH-dependent reduction of ketopantoate into pantoic acid.</text>
</comment>
<dbReference type="OrthoDB" id="3609at2759"/>
<keyword evidence="3 4" id="KW-0560">Oxidoreductase</keyword>
<dbReference type="GO" id="GO:0008677">
    <property type="term" value="F:2-dehydropantoate 2-reductase activity"/>
    <property type="evidence" value="ECO:0007669"/>
    <property type="project" value="UniProtKB-EC"/>
</dbReference>
<dbReference type="SUPFAM" id="SSF51735">
    <property type="entry name" value="NAD(P)-binding Rossmann-fold domains"/>
    <property type="match status" value="1"/>
</dbReference>
<reference evidence="7" key="1">
    <citation type="submission" date="2018-12" db="EMBL/GenBank/DDBJ databases">
        <authorList>
            <person name="Syme R.A."/>
            <person name="Farfan-Caceres L."/>
            <person name="Lichtenzveig J."/>
        </authorList>
    </citation>
    <scope>NUCLEOTIDE SEQUENCE</scope>
    <source>
        <strain evidence="7">Al4</strain>
    </source>
</reference>
<dbReference type="InterPro" id="IPR051402">
    <property type="entry name" value="KPR-Related"/>
</dbReference>
<protein>
    <recommendedName>
        <fullName evidence="4">2-dehydropantoate 2-reductase</fullName>
        <ecNumber evidence="4">1.1.1.169</ecNumber>
    </recommendedName>
    <alternativeName>
        <fullName evidence="4">Ketopantoate reductase</fullName>
    </alternativeName>
</protein>
<evidence type="ECO:0000256" key="4">
    <source>
        <dbReference type="RuleBase" id="RU362068"/>
    </source>
</evidence>
<accession>A0A8H7MDW2</accession>
<evidence type="ECO:0000259" key="6">
    <source>
        <dbReference type="Pfam" id="PF08546"/>
    </source>
</evidence>
<dbReference type="InterPro" id="IPR036291">
    <property type="entry name" value="NAD(P)-bd_dom_sf"/>
</dbReference>
<dbReference type="FunFam" id="1.10.1040.10:FF:000017">
    <property type="entry name" value="2-dehydropantoate 2-reductase"/>
    <property type="match status" value="1"/>
</dbReference>
<proteinExistence type="inferred from homology"/>
<evidence type="ECO:0000256" key="2">
    <source>
        <dbReference type="ARBA" id="ARBA00022857"/>
    </source>
</evidence>
<dbReference type="Proteomes" id="UP000651452">
    <property type="component" value="Unassembled WGS sequence"/>
</dbReference>
<dbReference type="NCBIfam" id="TIGR00745">
    <property type="entry name" value="apbA_panE"/>
    <property type="match status" value="1"/>
</dbReference>
<evidence type="ECO:0000256" key="1">
    <source>
        <dbReference type="ARBA" id="ARBA00007870"/>
    </source>
</evidence>
<dbReference type="EC" id="1.1.1.169" evidence="4"/>
<dbReference type="GO" id="GO:0015940">
    <property type="term" value="P:pantothenate biosynthetic process"/>
    <property type="evidence" value="ECO:0007669"/>
    <property type="project" value="InterPro"/>
</dbReference>
<dbReference type="SUPFAM" id="SSF48179">
    <property type="entry name" value="6-phosphogluconate dehydrogenase C-terminal domain-like"/>
    <property type="match status" value="1"/>
</dbReference>
<dbReference type="PANTHER" id="PTHR21708:SF30">
    <property type="entry name" value="2-DEHYDROPANTOATE 2-REDUCTASE-RELATED"/>
    <property type="match status" value="1"/>
</dbReference>
<sequence length="345" mass="37006">MTDIKKKSVLVIGAGSVGAIAALNLEVGGLASVTVALRSNYNAVKEQGYTIESCDHGSLKGFRPSVVRNSIPDIVAENLLPYDYIVLCTKSVPDIGPTAADLIAPALPKDNTQTTLVLLQNGLNIEKPFLKSHPNTVVLSGVSLIGSAEPTSGHIVQNEPDRLLIGAFPHPSMISTDKASTKAQEFVGIYSVGGKTDCKHSPDVLHDRWRKLVYNACLNPICAITGVDSGRIRLADGGLDGLVRPAMREIVAAAKAVANVELEEGVMEKVIDTDPMESWAKPSMQQDLEKACGNFIELENLLGEPLREGKKAGVPMPTLEVLYQLARAIQWRTKEKKGLVKLPGE</sequence>
<organism evidence="7 8">
    <name type="scientific">Ascochyta lentis</name>
    <dbReference type="NCBI Taxonomy" id="205686"/>
    <lineage>
        <taxon>Eukaryota</taxon>
        <taxon>Fungi</taxon>
        <taxon>Dikarya</taxon>
        <taxon>Ascomycota</taxon>
        <taxon>Pezizomycotina</taxon>
        <taxon>Dothideomycetes</taxon>
        <taxon>Pleosporomycetidae</taxon>
        <taxon>Pleosporales</taxon>
        <taxon>Pleosporineae</taxon>
        <taxon>Didymellaceae</taxon>
        <taxon>Ascochyta</taxon>
    </lineage>
</organism>
<evidence type="ECO:0000313" key="7">
    <source>
        <dbReference type="EMBL" id="KAF9696816.1"/>
    </source>
</evidence>
<dbReference type="Gene3D" id="3.40.50.720">
    <property type="entry name" value="NAD(P)-binding Rossmann-like Domain"/>
    <property type="match status" value="1"/>
</dbReference>
<evidence type="ECO:0000256" key="3">
    <source>
        <dbReference type="ARBA" id="ARBA00023002"/>
    </source>
</evidence>
<comment type="similarity">
    <text evidence="1 4">Belongs to the ketopantoate reductase family.</text>
</comment>
<dbReference type="InterPro" id="IPR003710">
    <property type="entry name" value="ApbA"/>
</dbReference>
<dbReference type="Pfam" id="PF02558">
    <property type="entry name" value="ApbA"/>
    <property type="match status" value="1"/>
</dbReference>
<dbReference type="EMBL" id="RZGK01000009">
    <property type="protein sequence ID" value="KAF9696816.1"/>
    <property type="molecule type" value="Genomic_DNA"/>
</dbReference>
<dbReference type="InterPro" id="IPR013328">
    <property type="entry name" value="6PGD_dom2"/>
</dbReference>
<name>A0A8H7MDW2_9PLEO</name>
<dbReference type="PANTHER" id="PTHR21708">
    <property type="entry name" value="PROBABLE 2-DEHYDROPANTOATE 2-REDUCTASE"/>
    <property type="match status" value="1"/>
</dbReference>
<feature type="domain" description="Ketopantoate reductase C-terminal" evidence="6">
    <location>
        <begin position="203"/>
        <end position="330"/>
    </location>
</feature>
<dbReference type="AlphaFoldDB" id="A0A8H7MDW2"/>
<keyword evidence="8" id="KW-1185">Reference proteome</keyword>